<dbReference type="PANTHER" id="PTHR42208">
    <property type="entry name" value="HEAVY METAL TRANSPORTER-RELATED"/>
    <property type="match status" value="1"/>
</dbReference>
<dbReference type="Proteomes" id="UP000190868">
    <property type="component" value="Chromosome"/>
</dbReference>
<feature type="transmembrane region" description="Helical" evidence="1">
    <location>
        <begin position="52"/>
        <end position="75"/>
    </location>
</feature>
<dbReference type="EMBL" id="CP017258">
    <property type="protein sequence ID" value="AQW87240.1"/>
    <property type="molecule type" value="Genomic_DNA"/>
</dbReference>
<evidence type="ECO:0000313" key="4">
    <source>
        <dbReference type="Proteomes" id="UP000190868"/>
    </source>
</evidence>
<evidence type="ECO:0000313" key="3">
    <source>
        <dbReference type="EMBL" id="AQW87240.1"/>
    </source>
</evidence>
<keyword evidence="4" id="KW-1185">Reference proteome</keyword>
<dbReference type="PANTHER" id="PTHR42208:SF1">
    <property type="entry name" value="HEAVY METAL TRANSPORTER"/>
    <property type="match status" value="1"/>
</dbReference>
<feature type="transmembrane region" description="Helical" evidence="1">
    <location>
        <begin position="129"/>
        <end position="151"/>
    </location>
</feature>
<proteinExistence type="predicted"/>
<feature type="transmembrane region" description="Helical" evidence="1">
    <location>
        <begin position="163"/>
        <end position="187"/>
    </location>
</feature>
<protein>
    <submittedName>
        <fullName evidence="3">Putative membrane protein (DsbD domain)</fullName>
    </submittedName>
</protein>
<feature type="transmembrane region" description="Helical" evidence="1">
    <location>
        <begin position="199"/>
        <end position="219"/>
    </location>
</feature>
<gene>
    <name evidence="3" type="ORF">CPIN18021_0397</name>
</gene>
<feature type="transmembrane region" description="Helical" evidence="1">
    <location>
        <begin position="81"/>
        <end position="108"/>
    </location>
</feature>
<sequence length="220" mass="23675">MQELGFTTIVAVGFLSSFSHCVGMCGGFLSLQSIAVQKKDILSSFLLSLSYHIARVISYSLLGAIFGAFGGVFAISSNSRALLFFIVGVLLVLLATALWVRGGFLHLIENDKISRLVTKSIFALSKKGFIGFAIAGFLNGLLPCGLVYYFLAMSIVSDSALQGMLIMFVFGLSTLPSMLGAVTLFGFISVRFKQMMFKVSLAIIMINGVYLAFLGYTAYG</sequence>
<feature type="transmembrane region" description="Helical" evidence="1">
    <location>
        <begin position="6"/>
        <end position="31"/>
    </location>
</feature>
<accession>A0A1S6U6E0</accession>
<keyword evidence="1" id="KW-0812">Transmembrane</keyword>
<keyword evidence="1" id="KW-0472">Membrane</keyword>
<evidence type="ECO:0000256" key="1">
    <source>
        <dbReference type="SAM" id="Phobius"/>
    </source>
</evidence>
<reference evidence="4" key="1">
    <citation type="submission" date="2016-09" db="EMBL/GenBank/DDBJ databases">
        <title>Comparative genomics of the Campylobacter concisus group.</title>
        <authorList>
            <person name="Miller W.G."/>
            <person name="Yee E."/>
            <person name="Chapman M.H."/>
            <person name="Huynh S."/>
            <person name="Bono J.L."/>
            <person name="On S.L.W."/>
            <person name="StLeger J."/>
            <person name="Foster G."/>
            <person name="Parker C.T."/>
        </authorList>
    </citation>
    <scope>NUCLEOTIDE SEQUENCE [LARGE SCALE GENOMIC DNA]</scope>
    <source>
        <strain evidence="4">RM18021</strain>
    </source>
</reference>
<dbReference type="Pfam" id="PF13386">
    <property type="entry name" value="DsbD_2"/>
    <property type="match status" value="1"/>
</dbReference>
<feature type="domain" description="Urease accessory protein UreH-like transmembrane" evidence="2">
    <location>
        <begin position="9"/>
        <end position="210"/>
    </location>
</feature>
<evidence type="ECO:0000259" key="2">
    <source>
        <dbReference type="Pfam" id="PF13386"/>
    </source>
</evidence>
<keyword evidence="1" id="KW-1133">Transmembrane helix</keyword>
<dbReference type="AlphaFoldDB" id="A0A1S6U6E0"/>
<dbReference type="InterPro" id="IPR039447">
    <property type="entry name" value="UreH-like_TM_dom"/>
</dbReference>
<organism evidence="3 4">
    <name type="scientific">Campylobacter pinnipediorum subsp. caledonicus</name>
    <dbReference type="NCBI Taxonomy" id="1874362"/>
    <lineage>
        <taxon>Bacteria</taxon>
        <taxon>Pseudomonadati</taxon>
        <taxon>Campylobacterota</taxon>
        <taxon>Epsilonproteobacteria</taxon>
        <taxon>Campylobacterales</taxon>
        <taxon>Campylobacteraceae</taxon>
        <taxon>Campylobacter</taxon>
    </lineage>
</organism>
<name>A0A1S6U6E0_9BACT</name>